<feature type="binding site" evidence="10">
    <location>
        <position position="141"/>
    </location>
    <ligand>
        <name>substrate</name>
    </ligand>
</feature>
<sequence>MERSSQQGHLIVDLKGTELSSADRDFLVHEGIAGVLLFTRNYSSREQLQALVQDIRQLRPDLLIMVDHEGGRVQRFKDGFVRLPAAGQLSRYYLQDPQGALKLARDVGWLMASELRAVGIDLSLAPVLDLDLGKTDVVGDRAFGSEPEQVIQMTSAWIEGVREAGMACVLKHFPGHGSVDADSHLLLPEDHRPFDEIAARDMVPFKELIQQGADAVIPAHIVFTEVDSRPAGFSRVWLQDILRDQLGFEGIVISDCLTMEGAASVGSFSNRVEQALSAGCDLLILSSRTGAIEALSNLPRLSQREVDISTLRASNAVGYEDLIASERYFSCKDRIDYLRERYN</sequence>
<dbReference type="InterPro" id="IPR022956">
    <property type="entry name" value="Beta_hexosaminidase_bac"/>
</dbReference>
<keyword evidence="4 10" id="KW-0378">Hydrolase</keyword>
<evidence type="ECO:0000313" key="13">
    <source>
        <dbReference type="Proteomes" id="UP000028006"/>
    </source>
</evidence>
<keyword evidence="6 10" id="KW-0573">Peptidoglycan synthesis</keyword>
<dbReference type="AlphaFoldDB" id="A0A081NAW8"/>
<evidence type="ECO:0000256" key="8">
    <source>
        <dbReference type="ARBA" id="ARBA00023306"/>
    </source>
</evidence>
<comment type="similarity">
    <text evidence="10">Belongs to the glycosyl hydrolase 3 family. NagZ subfamily.</text>
</comment>
<comment type="caution">
    <text evidence="12">The sequence shown here is derived from an EMBL/GenBank/DDBJ whole genome shotgun (WGS) entry which is preliminary data.</text>
</comment>
<feature type="binding site" evidence="10">
    <location>
        <position position="67"/>
    </location>
    <ligand>
        <name>substrate</name>
    </ligand>
</feature>
<keyword evidence="13" id="KW-1185">Reference proteome</keyword>
<dbReference type="GO" id="GO:0008360">
    <property type="term" value="P:regulation of cell shape"/>
    <property type="evidence" value="ECO:0007669"/>
    <property type="project" value="UniProtKB-KW"/>
</dbReference>
<accession>A0A081NAW8</accession>
<comment type="function">
    <text evidence="10">Plays a role in peptidoglycan recycling by cleaving the terminal beta-1,4-linked N-acetylglucosamine (GlcNAc) from peptide-linked peptidoglycan fragments, giving rise to free GlcNAc, anhydro-N-acetylmuramic acid and anhydro-N-acetylmuramic acid-linked peptides.</text>
</comment>
<organism evidence="12 13">
    <name type="scientific">Endozoicomonas montiporae</name>
    <dbReference type="NCBI Taxonomy" id="1027273"/>
    <lineage>
        <taxon>Bacteria</taxon>
        <taxon>Pseudomonadati</taxon>
        <taxon>Pseudomonadota</taxon>
        <taxon>Gammaproteobacteria</taxon>
        <taxon>Oceanospirillales</taxon>
        <taxon>Endozoicomonadaceae</taxon>
        <taxon>Endozoicomonas</taxon>
    </lineage>
</organism>
<evidence type="ECO:0000256" key="9">
    <source>
        <dbReference type="ARBA" id="ARBA00023316"/>
    </source>
</evidence>
<dbReference type="RefSeq" id="WP_034872889.1">
    <property type="nucleotide sequence ID" value="NZ_JOKG01000001.1"/>
</dbReference>
<protein>
    <recommendedName>
        <fullName evidence="10">Beta-hexosaminidase</fullName>
        <ecNumber evidence="10">3.2.1.52</ecNumber>
    </recommendedName>
    <alternativeName>
        <fullName evidence="10">Beta-N-acetylhexosaminidase</fullName>
    </alternativeName>
    <alternativeName>
        <fullName evidence="10">N-acetyl-beta-glucosaminidase</fullName>
    </alternativeName>
</protein>
<dbReference type="NCBIfam" id="NF003740">
    <property type="entry name" value="PRK05337.1"/>
    <property type="match status" value="1"/>
</dbReference>
<evidence type="ECO:0000256" key="6">
    <source>
        <dbReference type="ARBA" id="ARBA00022984"/>
    </source>
</evidence>
<dbReference type="PROSITE" id="PS00775">
    <property type="entry name" value="GLYCOSYL_HYDROL_F3"/>
    <property type="match status" value="1"/>
</dbReference>
<evidence type="ECO:0000256" key="2">
    <source>
        <dbReference type="ARBA" id="ARBA00022490"/>
    </source>
</evidence>
<name>A0A081NAW8_9GAMM</name>
<keyword evidence="5 10" id="KW-0133">Cell shape</keyword>
<evidence type="ECO:0000256" key="5">
    <source>
        <dbReference type="ARBA" id="ARBA00022960"/>
    </source>
</evidence>
<dbReference type="PANTHER" id="PTHR30480">
    <property type="entry name" value="BETA-HEXOSAMINIDASE-RELATED"/>
    <property type="match status" value="1"/>
</dbReference>
<keyword evidence="2 10" id="KW-0963">Cytoplasm</keyword>
<dbReference type="UniPathway" id="UPA00544"/>
<keyword evidence="8 10" id="KW-0131">Cell cycle</keyword>
<dbReference type="Proteomes" id="UP000028006">
    <property type="component" value="Unassembled WGS sequence"/>
</dbReference>
<keyword evidence="7 10" id="KW-0326">Glycosidase</keyword>
<feature type="site" description="Important for catalytic activity" evidence="10">
    <location>
        <position position="182"/>
    </location>
</feature>
<dbReference type="HAMAP" id="MF_00364">
    <property type="entry name" value="NagZ"/>
    <property type="match status" value="1"/>
</dbReference>
<keyword evidence="9 10" id="KW-0961">Cell wall biogenesis/degradation</keyword>
<dbReference type="GO" id="GO:0005737">
    <property type="term" value="C:cytoplasm"/>
    <property type="evidence" value="ECO:0007669"/>
    <property type="project" value="UniProtKB-SubCell"/>
</dbReference>
<comment type="catalytic activity">
    <reaction evidence="1 10">
        <text>Hydrolysis of terminal non-reducing N-acetyl-D-hexosamine residues in N-acetyl-beta-D-hexosaminides.</text>
        <dbReference type="EC" id="3.2.1.52"/>
    </reaction>
</comment>
<dbReference type="InterPro" id="IPR050226">
    <property type="entry name" value="NagZ_Beta-hexosaminidase"/>
</dbReference>
<comment type="subcellular location">
    <subcellularLocation>
        <location evidence="10">Cytoplasm</location>
    </subcellularLocation>
</comment>
<dbReference type="eggNOG" id="COG1472">
    <property type="taxonomic scope" value="Bacteria"/>
</dbReference>
<feature type="active site" description="Nucleophile" evidence="10">
    <location>
        <position position="255"/>
    </location>
</feature>
<dbReference type="GO" id="GO:0009254">
    <property type="term" value="P:peptidoglycan turnover"/>
    <property type="evidence" value="ECO:0007669"/>
    <property type="project" value="UniProtKB-UniRule"/>
</dbReference>
<dbReference type="InterPro" id="IPR036962">
    <property type="entry name" value="Glyco_hydro_3_N_sf"/>
</dbReference>
<evidence type="ECO:0000313" key="12">
    <source>
        <dbReference type="EMBL" id="KEQ15591.1"/>
    </source>
</evidence>
<dbReference type="GO" id="GO:0005975">
    <property type="term" value="P:carbohydrate metabolic process"/>
    <property type="evidence" value="ECO:0007669"/>
    <property type="project" value="InterPro"/>
</dbReference>
<dbReference type="InterPro" id="IPR017853">
    <property type="entry name" value="GH"/>
</dbReference>
<feature type="binding site" evidence="10">
    <location>
        <position position="75"/>
    </location>
    <ligand>
        <name>substrate</name>
    </ligand>
</feature>
<feature type="active site" description="Proton donor/acceptor" evidence="10">
    <location>
        <position position="184"/>
    </location>
</feature>
<proteinExistence type="inferred from homology"/>
<dbReference type="EMBL" id="JOKG01000001">
    <property type="protein sequence ID" value="KEQ15591.1"/>
    <property type="molecule type" value="Genomic_DNA"/>
</dbReference>
<dbReference type="GO" id="GO:0009252">
    <property type="term" value="P:peptidoglycan biosynthetic process"/>
    <property type="evidence" value="ECO:0007669"/>
    <property type="project" value="UniProtKB-KW"/>
</dbReference>
<dbReference type="GO" id="GO:0051301">
    <property type="term" value="P:cell division"/>
    <property type="evidence" value="ECO:0007669"/>
    <property type="project" value="UniProtKB-KW"/>
</dbReference>
<keyword evidence="3 10" id="KW-0132">Cell division</keyword>
<dbReference type="InterPro" id="IPR001764">
    <property type="entry name" value="Glyco_hydro_3_N"/>
</dbReference>
<evidence type="ECO:0000256" key="1">
    <source>
        <dbReference type="ARBA" id="ARBA00001231"/>
    </source>
</evidence>
<evidence type="ECO:0000256" key="10">
    <source>
        <dbReference type="HAMAP-Rule" id="MF_00364"/>
    </source>
</evidence>
<feature type="domain" description="Glycoside hydrolase family 3 N-terminal" evidence="11">
    <location>
        <begin position="19"/>
        <end position="312"/>
    </location>
</feature>
<dbReference type="GO" id="GO:0004563">
    <property type="term" value="F:beta-N-acetylhexosaminidase activity"/>
    <property type="evidence" value="ECO:0007669"/>
    <property type="project" value="UniProtKB-UniRule"/>
</dbReference>
<dbReference type="Pfam" id="PF00933">
    <property type="entry name" value="Glyco_hydro_3"/>
    <property type="match status" value="1"/>
</dbReference>
<evidence type="ECO:0000256" key="3">
    <source>
        <dbReference type="ARBA" id="ARBA00022618"/>
    </source>
</evidence>
<evidence type="ECO:0000256" key="4">
    <source>
        <dbReference type="ARBA" id="ARBA00022801"/>
    </source>
</evidence>
<gene>
    <name evidence="10" type="primary">nagZ</name>
    <name evidence="12" type="ORF">GZ77_02995</name>
</gene>
<dbReference type="InterPro" id="IPR019800">
    <property type="entry name" value="Glyco_hydro_3_AS"/>
</dbReference>
<feature type="binding site" evidence="10">
    <location>
        <begin position="171"/>
        <end position="172"/>
    </location>
    <ligand>
        <name>substrate</name>
    </ligand>
</feature>
<dbReference type="SUPFAM" id="SSF51445">
    <property type="entry name" value="(Trans)glycosidases"/>
    <property type="match status" value="1"/>
</dbReference>
<dbReference type="EC" id="3.2.1.52" evidence="10"/>
<evidence type="ECO:0000259" key="11">
    <source>
        <dbReference type="Pfam" id="PF00933"/>
    </source>
</evidence>
<reference evidence="12 13" key="1">
    <citation type="submission" date="2014-06" db="EMBL/GenBank/DDBJ databases">
        <title>Whole Genome Sequences of Three Symbiotic Endozoicomonas Bacteria.</title>
        <authorList>
            <person name="Neave M.J."/>
            <person name="Apprill A."/>
            <person name="Voolstra C.R."/>
        </authorList>
    </citation>
    <scope>NUCLEOTIDE SEQUENCE [LARGE SCALE GENOMIC DNA]</scope>
    <source>
        <strain evidence="12 13">LMG 24815</strain>
    </source>
</reference>
<dbReference type="PANTHER" id="PTHR30480:SF13">
    <property type="entry name" value="BETA-HEXOSAMINIDASE"/>
    <property type="match status" value="1"/>
</dbReference>
<evidence type="ECO:0000256" key="7">
    <source>
        <dbReference type="ARBA" id="ARBA00023295"/>
    </source>
</evidence>
<dbReference type="GO" id="GO:0071555">
    <property type="term" value="P:cell wall organization"/>
    <property type="evidence" value="ECO:0007669"/>
    <property type="project" value="UniProtKB-KW"/>
</dbReference>
<comment type="pathway">
    <text evidence="10">Cell wall biogenesis; peptidoglycan recycling.</text>
</comment>
<dbReference type="Gene3D" id="3.20.20.300">
    <property type="entry name" value="Glycoside hydrolase, family 3, N-terminal domain"/>
    <property type="match status" value="1"/>
</dbReference>